<protein>
    <submittedName>
        <fullName evidence="1">MedDCM-OCT-S40-C95-cds6</fullName>
    </submittedName>
</protein>
<dbReference type="Gene3D" id="1.10.8.50">
    <property type="match status" value="1"/>
</dbReference>
<sequence>MTLISDIESIKSLRNEFLNDFVIKSDLTTILTEASDNNFLNSIRIHKYLTSTALIGKVKTARFLESIELTEKTTIKQLSETNISKIASFVSGL</sequence>
<organism evidence="1">
    <name type="scientific">Candidatus Actinomarina minuta</name>
    <dbReference type="NCBI Taxonomy" id="1389454"/>
    <lineage>
        <taxon>Bacteria</taxon>
        <taxon>Bacillati</taxon>
        <taxon>Actinomycetota</taxon>
        <taxon>Actinomycetes</taxon>
        <taxon>Candidatus Actinomarinidae</taxon>
        <taxon>Candidatus Actinomarinales</taxon>
        <taxon>Candidatus Actinomarineae</taxon>
        <taxon>Candidatus Actinomarinaceae</taxon>
        <taxon>Candidatus Actinomarina</taxon>
    </lineage>
</organism>
<reference evidence="1" key="1">
    <citation type="journal article" date="2013" name="Sci. Rep.">
        <title>Metagenomics uncovers a new group of low GC and ultra-small marine Actinobacteria.</title>
        <authorList>
            <person name="Ghai R."/>
            <person name="Mizuno C.M."/>
            <person name="Picazo A."/>
            <person name="Camacho A."/>
            <person name="Rodriguez-Valera F."/>
        </authorList>
    </citation>
    <scope>NUCLEOTIDE SEQUENCE</scope>
</reference>
<accession>S5DLR3</accession>
<proteinExistence type="predicted"/>
<dbReference type="EMBL" id="KC811143">
    <property type="protein sequence ID" value="AGQ19806.1"/>
    <property type="molecule type" value="Genomic_DNA"/>
</dbReference>
<dbReference type="AlphaFoldDB" id="S5DLR3"/>
<name>S5DLR3_9ACTN</name>
<evidence type="ECO:0000313" key="1">
    <source>
        <dbReference type="EMBL" id="AGQ19806.1"/>
    </source>
</evidence>